<evidence type="ECO:0000256" key="3">
    <source>
        <dbReference type="ARBA" id="ARBA00022525"/>
    </source>
</evidence>
<evidence type="ECO:0000256" key="2">
    <source>
        <dbReference type="ARBA" id="ARBA00022512"/>
    </source>
</evidence>
<dbReference type="EMBL" id="JMCC02000009">
    <property type="protein sequence ID" value="KIG18776.1"/>
    <property type="molecule type" value="Genomic_DNA"/>
</dbReference>
<keyword evidence="5" id="KW-0325">Glycoprotein</keyword>
<dbReference type="RefSeq" id="WP_153258232.1">
    <property type="nucleotide sequence ID" value="NZ_JMCC02000009.1"/>
</dbReference>
<accession>A0A0C2D6I7</accession>
<name>A0A0C2D6I7_9BACT</name>
<dbReference type="InterPro" id="IPR051648">
    <property type="entry name" value="CWI-Assembly_Regulator"/>
</dbReference>
<sequence>MAGLPTSRHLRTSLIGTLVLLFASCEGRTLPPQDDGIGFGEDGDGDGDPNTGDGDGDGDGDDDGDDDGVDTGTAPCLAVVNDLVITDDTAAQSVDCVEEVLGDLTIGPTTQLVNLDMLANLRAVGGTIDVFGNLSLTSLEGLEQLEQVGWLHVRRNHNLGDLHGLDGLGSVDHITISKNAGMTSLAGLPDHIAPSALEVADNDLLPSLDGLPLFKLVSGGKQIAIEIEGNPSLVDLSGLSDCCASQQASLVIDRNHALTDLDGLEGFLRLESLRLYDNYALADLDGLENLIEVQTLEVKYDHCQPDMQASLIDFGQATSLASVNVLEIEWVPSMTSLDGLEALTELSKLVVRNNASLPYADVLALQGATKPGMVLVCGGVDGPECSNTPCPMF</sequence>
<dbReference type="InterPro" id="IPR032675">
    <property type="entry name" value="LRR_dom_sf"/>
</dbReference>
<evidence type="ECO:0000256" key="5">
    <source>
        <dbReference type="ARBA" id="ARBA00023180"/>
    </source>
</evidence>
<keyword evidence="3" id="KW-0964">Secreted</keyword>
<comment type="subcellular location">
    <subcellularLocation>
        <location evidence="1">Secreted</location>
        <location evidence="1">Cell wall</location>
    </subcellularLocation>
</comment>
<dbReference type="PANTHER" id="PTHR31018">
    <property type="entry name" value="SPORULATION-SPECIFIC PROTEIN-RELATED"/>
    <property type="match status" value="1"/>
</dbReference>
<comment type="caution">
    <text evidence="7">The sequence shown here is derived from an EMBL/GenBank/DDBJ whole genome shotgun (WGS) entry which is preliminary data.</text>
</comment>
<organism evidence="7 8">
    <name type="scientific">Enhygromyxa salina</name>
    <dbReference type="NCBI Taxonomy" id="215803"/>
    <lineage>
        <taxon>Bacteria</taxon>
        <taxon>Pseudomonadati</taxon>
        <taxon>Myxococcota</taxon>
        <taxon>Polyangia</taxon>
        <taxon>Nannocystales</taxon>
        <taxon>Nannocystaceae</taxon>
        <taxon>Enhygromyxa</taxon>
    </lineage>
</organism>
<dbReference type="PANTHER" id="PTHR31018:SF3">
    <property type="entry name" value="RECEPTOR PROTEIN-TYROSINE KINASE"/>
    <property type="match status" value="1"/>
</dbReference>
<dbReference type="SUPFAM" id="SSF52058">
    <property type="entry name" value="L domain-like"/>
    <property type="match status" value="2"/>
</dbReference>
<dbReference type="Proteomes" id="UP000031599">
    <property type="component" value="Unassembled WGS sequence"/>
</dbReference>
<evidence type="ECO:0000256" key="4">
    <source>
        <dbReference type="ARBA" id="ARBA00022729"/>
    </source>
</evidence>
<feature type="region of interest" description="Disordered" evidence="6">
    <location>
        <begin position="32"/>
        <end position="72"/>
    </location>
</feature>
<protein>
    <submittedName>
        <fullName evidence="7">Chitinase</fullName>
    </submittedName>
</protein>
<dbReference type="Gene3D" id="3.80.20.20">
    <property type="entry name" value="Receptor L-domain"/>
    <property type="match status" value="1"/>
</dbReference>
<feature type="compositionally biased region" description="Acidic residues" evidence="6">
    <location>
        <begin position="54"/>
        <end position="69"/>
    </location>
</feature>
<evidence type="ECO:0000313" key="8">
    <source>
        <dbReference type="Proteomes" id="UP000031599"/>
    </source>
</evidence>
<keyword evidence="2" id="KW-0134">Cell wall</keyword>
<dbReference type="Gene3D" id="3.80.10.10">
    <property type="entry name" value="Ribonuclease Inhibitor"/>
    <property type="match status" value="1"/>
</dbReference>
<reference evidence="7 8" key="1">
    <citation type="submission" date="2014-12" db="EMBL/GenBank/DDBJ databases">
        <title>Genome assembly of Enhygromyxa salina DSM 15201.</title>
        <authorList>
            <person name="Sharma G."/>
            <person name="Subramanian S."/>
        </authorList>
    </citation>
    <scope>NUCLEOTIDE SEQUENCE [LARGE SCALE GENOMIC DNA]</scope>
    <source>
        <strain evidence="7 8">DSM 15201</strain>
    </source>
</reference>
<evidence type="ECO:0000256" key="6">
    <source>
        <dbReference type="SAM" id="MobiDB-lite"/>
    </source>
</evidence>
<keyword evidence="4" id="KW-0732">Signal</keyword>
<evidence type="ECO:0000313" key="7">
    <source>
        <dbReference type="EMBL" id="KIG18776.1"/>
    </source>
</evidence>
<evidence type="ECO:0000256" key="1">
    <source>
        <dbReference type="ARBA" id="ARBA00004191"/>
    </source>
</evidence>
<dbReference type="AlphaFoldDB" id="A0A0C2D6I7"/>
<dbReference type="InterPro" id="IPR036941">
    <property type="entry name" value="Rcpt_L-dom_sf"/>
</dbReference>
<proteinExistence type="predicted"/>
<dbReference type="GO" id="GO:0030313">
    <property type="term" value="C:cell envelope"/>
    <property type="evidence" value="ECO:0007669"/>
    <property type="project" value="UniProtKB-SubCell"/>
</dbReference>
<gene>
    <name evidence="7" type="ORF">DB30_07791</name>
</gene>